<dbReference type="EMBL" id="CM037159">
    <property type="protein sequence ID" value="KAH7864928.1"/>
    <property type="molecule type" value="Genomic_DNA"/>
</dbReference>
<organism evidence="1 2">
    <name type="scientific">Vaccinium darrowii</name>
    <dbReference type="NCBI Taxonomy" id="229202"/>
    <lineage>
        <taxon>Eukaryota</taxon>
        <taxon>Viridiplantae</taxon>
        <taxon>Streptophyta</taxon>
        <taxon>Embryophyta</taxon>
        <taxon>Tracheophyta</taxon>
        <taxon>Spermatophyta</taxon>
        <taxon>Magnoliopsida</taxon>
        <taxon>eudicotyledons</taxon>
        <taxon>Gunneridae</taxon>
        <taxon>Pentapetalae</taxon>
        <taxon>asterids</taxon>
        <taxon>Ericales</taxon>
        <taxon>Ericaceae</taxon>
        <taxon>Vaccinioideae</taxon>
        <taxon>Vaccinieae</taxon>
        <taxon>Vaccinium</taxon>
    </lineage>
</organism>
<gene>
    <name evidence="1" type="ORF">Vadar_000075</name>
</gene>
<evidence type="ECO:0000313" key="2">
    <source>
        <dbReference type="Proteomes" id="UP000828048"/>
    </source>
</evidence>
<sequence>MEVESAPSSSKKTTDSMAPPPPPPPPPPPQSSRKKRRRNICLVVIAVILGLILLMVILKLTVFKAKDPVTTINSVVLKDLDFELNIAKLGVYLNITLDVNISIKNPNKVGFKYKNSSASLNYRGRVVGEVPIPAAKISPGQTVTMNLTLTVLADRLLSNSNLFSDIISGTLHLSAFTRISGKVYILKIIKIHAVSYTTCDIKIAILKRSVTKQTCQYKTKL</sequence>
<reference evidence="1 2" key="1">
    <citation type="journal article" date="2021" name="Hortic Res">
        <title>High-quality reference genome and annotation aids understanding of berry development for evergreen blueberry (Vaccinium darrowii).</title>
        <authorList>
            <person name="Yu J."/>
            <person name="Hulse-Kemp A.M."/>
            <person name="Babiker E."/>
            <person name="Staton M."/>
        </authorList>
    </citation>
    <scope>NUCLEOTIDE SEQUENCE [LARGE SCALE GENOMIC DNA]</scope>
    <source>
        <strain evidence="2">cv. NJ 8807/NJ 8810</strain>
        <tissue evidence="1">Young leaf</tissue>
    </source>
</reference>
<keyword evidence="2" id="KW-1185">Reference proteome</keyword>
<dbReference type="Proteomes" id="UP000828048">
    <property type="component" value="Chromosome 9"/>
</dbReference>
<evidence type="ECO:0000313" key="1">
    <source>
        <dbReference type="EMBL" id="KAH7864928.1"/>
    </source>
</evidence>
<name>A0ACB7ZG84_9ERIC</name>
<accession>A0ACB7ZG84</accession>
<comment type="caution">
    <text evidence="1">The sequence shown here is derived from an EMBL/GenBank/DDBJ whole genome shotgun (WGS) entry which is preliminary data.</text>
</comment>
<protein>
    <submittedName>
        <fullName evidence="1">Uncharacterized protein</fullName>
    </submittedName>
</protein>
<proteinExistence type="predicted"/>